<gene>
    <name evidence="7" type="ORF">BCR43DRAFT_469625</name>
</gene>
<dbReference type="GO" id="GO:0006099">
    <property type="term" value="P:tricarboxylic acid cycle"/>
    <property type="evidence" value="ECO:0007669"/>
    <property type="project" value="InterPro"/>
</dbReference>
<dbReference type="EMBL" id="MCGN01000002">
    <property type="protein sequence ID" value="ORZ01143.1"/>
    <property type="molecule type" value="Genomic_DNA"/>
</dbReference>
<comment type="similarity">
    <text evidence="1">Belongs to the class-II fumarase/aspartase family. Fumarase subfamily.</text>
</comment>
<evidence type="ECO:0000256" key="4">
    <source>
        <dbReference type="ARBA" id="ARBA00056821"/>
    </source>
</evidence>
<dbReference type="PANTHER" id="PTHR11444:SF1">
    <property type="entry name" value="FUMARATE HYDRATASE, MITOCHONDRIAL"/>
    <property type="match status" value="1"/>
</dbReference>
<dbReference type="InterPro" id="IPR018951">
    <property type="entry name" value="Fumarase_C_C"/>
</dbReference>
<evidence type="ECO:0000259" key="5">
    <source>
        <dbReference type="Pfam" id="PF00206"/>
    </source>
</evidence>
<evidence type="ECO:0000313" key="7">
    <source>
        <dbReference type="EMBL" id="ORZ01143.1"/>
    </source>
</evidence>
<dbReference type="PRINTS" id="PR00149">
    <property type="entry name" value="FUMRATELYASE"/>
</dbReference>
<dbReference type="InterPro" id="IPR000362">
    <property type="entry name" value="Fumarate_lyase_fam"/>
</dbReference>
<dbReference type="FunFam" id="1.10.275.10:FF:000001">
    <property type="entry name" value="Fumarate hydratase, mitochondrial"/>
    <property type="match status" value="1"/>
</dbReference>
<dbReference type="EC" id="4.2.1.2" evidence="2"/>
<dbReference type="Gene3D" id="1.20.200.10">
    <property type="entry name" value="Fumarase/aspartase (Central domain)"/>
    <property type="match status" value="1"/>
</dbReference>
<dbReference type="InterPro" id="IPR005677">
    <property type="entry name" value="Fum_hydII"/>
</dbReference>
<dbReference type="PANTHER" id="PTHR11444">
    <property type="entry name" value="ASPARTATEAMMONIA/ARGININOSUCCINATE/ADENYLOSUCCINATE LYASE"/>
    <property type="match status" value="1"/>
</dbReference>
<accession>A0A1X2HP24</accession>
<feature type="domain" description="Fumarate lyase N-terminal" evidence="5">
    <location>
        <begin position="40"/>
        <end position="371"/>
    </location>
</feature>
<dbReference type="STRING" id="13706.A0A1X2HP24"/>
<evidence type="ECO:0000313" key="8">
    <source>
        <dbReference type="Proteomes" id="UP000242180"/>
    </source>
</evidence>
<dbReference type="Pfam" id="PF00206">
    <property type="entry name" value="Lyase_1"/>
    <property type="match status" value="1"/>
</dbReference>
<sequence length="492" mass="53074">MLRSLTANQHLKTAAIRNVRSLSSTAAWLQKFRAERDTFGELQVPADRYYGAQTARSLQNFDIGGPRERMPEPLIQAFGVLKKAAAQVNMTYGLDPKVGEAIQKAADEVIDGTLLDHFPLVVWQTGSGTQSNMNTNEVISNRAIELLGGELGSKNPVHPNDHVNMSQSSNDTFPTAMHVAAVVEITKRLIPALTTLRDAMQAKSDEFKDIIKIGRTHLQDATPLTLGQEFSGYVQQLTYGIERVNSTLPHLYNLAQGGTAVGTGINTRKGFDAKVAQAIAEITGLPFKTAPNKFEALAAHDAIVEAHGALNTVAVSLMKIANDIRFLGSGPRCGLGELSLPENEPGSSIMPGKVNPTQCEAMTMVCAQVIGNQTTVSVAGSNGHFELNVFKPVLIKNLLQSVRLLADASNSFTKNCVVGIKANRDKINTIMNESLMLVTALNPHIGYDNAAAAAKKAHKEGTTLKEAALSLNLLTSEEFDQWVRPEDMIGPK</sequence>
<name>A0A1X2HP24_SYNRA</name>
<dbReference type="InterPro" id="IPR024083">
    <property type="entry name" value="Fumarase/histidase_N"/>
</dbReference>
<organism evidence="7 8">
    <name type="scientific">Syncephalastrum racemosum</name>
    <name type="common">Filamentous fungus</name>
    <dbReference type="NCBI Taxonomy" id="13706"/>
    <lineage>
        <taxon>Eukaryota</taxon>
        <taxon>Fungi</taxon>
        <taxon>Fungi incertae sedis</taxon>
        <taxon>Mucoromycota</taxon>
        <taxon>Mucoromycotina</taxon>
        <taxon>Mucoromycetes</taxon>
        <taxon>Mucorales</taxon>
        <taxon>Syncephalastraceae</taxon>
        <taxon>Syncephalastrum</taxon>
    </lineage>
</organism>
<dbReference type="FunFam" id="1.20.200.10:FF:000001">
    <property type="entry name" value="Fumarate hydratase, mitochondrial"/>
    <property type="match status" value="1"/>
</dbReference>
<dbReference type="GO" id="GO:0006108">
    <property type="term" value="P:malate metabolic process"/>
    <property type="evidence" value="ECO:0007669"/>
    <property type="project" value="TreeGrafter"/>
</dbReference>
<dbReference type="HAMAP" id="MF_00743">
    <property type="entry name" value="FumaraseC"/>
    <property type="match status" value="1"/>
</dbReference>
<dbReference type="OrthoDB" id="1738025at2759"/>
<dbReference type="Gene3D" id="1.10.40.30">
    <property type="entry name" value="Fumarase/aspartase (C-terminal domain)"/>
    <property type="match status" value="1"/>
</dbReference>
<feature type="domain" description="Fumarase C C-terminal" evidence="6">
    <location>
        <begin position="437"/>
        <end position="489"/>
    </location>
</feature>
<dbReference type="NCBIfam" id="TIGR00979">
    <property type="entry name" value="fumC_II"/>
    <property type="match status" value="1"/>
</dbReference>
<protein>
    <recommendedName>
        <fullName evidence="2">fumarate hydratase</fullName>
        <ecNumber evidence="2">4.2.1.2</ecNumber>
    </recommendedName>
</protein>
<evidence type="ECO:0000256" key="2">
    <source>
        <dbReference type="ARBA" id="ARBA00012921"/>
    </source>
</evidence>
<dbReference type="CDD" id="cd01362">
    <property type="entry name" value="Fumarase_classII"/>
    <property type="match status" value="1"/>
</dbReference>
<dbReference type="GO" id="GO:0004333">
    <property type="term" value="F:fumarate hydratase activity"/>
    <property type="evidence" value="ECO:0007669"/>
    <property type="project" value="UniProtKB-EC"/>
</dbReference>
<evidence type="ECO:0000256" key="1">
    <source>
        <dbReference type="ARBA" id="ARBA00009084"/>
    </source>
</evidence>
<dbReference type="FunCoup" id="A0A1X2HP24">
    <property type="interactions" value="439"/>
</dbReference>
<proteinExistence type="inferred from homology"/>
<dbReference type="SUPFAM" id="SSF48557">
    <property type="entry name" value="L-aspartase-like"/>
    <property type="match status" value="1"/>
</dbReference>
<dbReference type="AlphaFoldDB" id="A0A1X2HP24"/>
<dbReference type="InterPro" id="IPR022761">
    <property type="entry name" value="Fumarate_lyase_N"/>
</dbReference>
<evidence type="ECO:0000259" key="6">
    <source>
        <dbReference type="Pfam" id="PF10415"/>
    </source>
</evidence>
<dbReference type="Pfam" id="PF10415">
    <property type="entry name" value="FumaraseC_C"/>
    <property type="match status" value="1"/>
</dbReference>
<dbReference type="GO" id="GO:0006106">
    <property type="term" value="P:fumarate metabolic process"/>
    <property type="evidence" value="ECO:0007669"/>
    <property type="project" value="InterPro"/>
</dbReference>
<comment type="function">
    <text evidence="4">Catalyzes the reversible stereospecific interconversion of fumarate to L-malate. In mitochondrion, catalyzes the hydration of fumarate to L-malate in the tricarboxylic acid (TCA) cycle to facilitate a transition step in the production of energy in the form of NADH. In cytoplasm and nucleus, involved in DNA repair in response to DNA damage: following DNA double-strand breaks (DSBs), translocates from the cytosol to the nucleus and promotes DNA repair by catalyzing the dehydration of L-malate to fumarate.</text>
</comment>
<dbReference type="InterPro" id="IPR020557">
    <property type="entry name" value="Fumarate_lyase_CS"/>
</dbReference>
<dbReference type="InterPro" id="IPR008948">
    <property type="entry name" value="L-Aspartase-like"/>
</dbReference>
<dbReference type="FunFam" id="1.10.40.30:FF:000002">
    <property type="entry name" value="Fumarate hydratase class II"/>
    <property type="match status" value="1"/>
</dbReference>
<dbReference type="Proteomes" id="UP000242180">
    <property type="component" value="Unassembled WGS sequence"/>
</dbReference>
<dbReference type="InParanoid" id="A0A1X2HP24"/>
<comment type="caution">
    <text evidence="7">The sequence shown here is derived from an EMBL/GenBank/DDBJ whole genome shotgun (WGS) entry which is preliminary data.</text>
</comment>
<keyword evidence="3" id="KW-0456">Lyase</keyword>
<dbReference type="GO" id="GO:0005739">
    <property type="term" value="C:mitochondrion"/>
    <property type="evidence" value="ECO:0007669"/>
    <property type="project" value="TreeGrafter"/>
</dbReference>
<dbReference type="NCBIfam" id="NF008909">
    <property type="entry name" value="PRK12273.1"/>
    <property type="match status" value="1"/>
</dbReference>
<dbReference type="OMA" id="AKWRAQT"/>
<dbReference type="Gene3D" id="1.10.275.10">
    <property type="entry name" value="Fumarase/aspartase (N-terminal domain)"/>
    <property type="match status" value="1"/>
</dbReference>
<reference evidence="7 8" key="1">
    <citation type="submission" date="2016-07" db="EMBL/GenBank/DDBJ databases">
        <title>Pervasive Adenine N6-methylation of Active Genes in Fungi.</title>
        <authorList>
            <consortium name="DOE Joint Genome Institute"/>
            <person name="Mondo S.J."/>
            <person name="Dannebaum R.O."/>
            <person name="Kuo R.C."/>
            <person name="Labutti K."/>
            <person name="Haridas S."/>
            <person name="Kuo A."/>
            <person name="Salamov A."/>
            <person name="Ahrendt S.R."/>
            <person name="Lipzen A."/>
            <person name="Sullivan W."/>
            <person name="Andreopoulos W.B."/>
            <person name="Clum A."/>
            <person name="Lindquist E."/>
            <person name="Daum C."/>
            <person name="Ramamoorthy G.K."/>
            <person name="Gryganskyi A."/>
            <person name="Culley D."/>
            <person name="Magnuson J.K."/>
            <person name="James T.Y."/>
            <person name="O'Malley M.A."/>
            <person name="Stajich J.E."/>
            <person name="Spatafora J.W."/>
            <person name="Visel A."/>
            <person name="Grigoriev I.V."/>
        </authorList>
    </citation>
    <scope>NUCLEOTIDE SEQUENCE [LARGE SCALE GENOMIC DNA]</scope>
    <source>
        <strain evidence="7 8">NRRL 2496</strain>
    </source>
</reference>
<evidence type="ECO:0000256" key="3">
    <source>
        <dbReference type="ARBA" id="ARBA00023239"/>
    </source>
</evidence>
<keyword evidence="8" id="KW-1185">Reference proteome</keyword>
<dbReference type="PROSITE" id="PS00163">
    <property type="entry name" value="FUMARATE_LYASES"/>
    <property type="match status" value="1"/>
</dbReference>